<feature type="signal peptide" evidence="1">
    <location>
        <begin position="1"/>
        <end position="18"/>
    </location>
</feature>
<dbReference type="EMBL" id="CAJVRM010000088">
    <property type="protein sequence ID" value="CAG8974035.1"/>
    <property type="molecule type" value="Genomic_DNA"/>
</dbReference>
<evidence type="ECO:0000256" key="1">
    <source>
        <dbReference type="SAM" id="SignalP"/>
    </source>
</evidence>
<feature type="chain" id="PRO_5040311682" description="Apple domain-containing protein" evidence="1">
    <location>
        <begin position="19"/>
        <end position="152"/>
    </location>
</feature>
<evidence type="ECO:0008006" key="4">
    <source>
        <dbReference type="Google" id="ProtNLM"/>
    </source>
</evidence>
<protein>
    <recommendedName>
        <fullName evidence="4">Apple domain-containing protein</fullName>
    </recommendedName>
</protein>
<name>A0A9N9LJ01_9HELO</name>
<proteinExistence type="predicted"/>
<organism evidence="2 3">
    <name type="scientific">Hymenoscyphus albidus</name>
    <dbReference type="NCBI Taxonomy" id="595503"/>
    <lineage>
        <taxon>Eukaryota</taxon>
        <taxon>Fungi</taxon>
        <taxon>Dikarya</taxon>
        <taxon>Ascomycota</taxon>
        <taxon>Pezizomycotina</taxon>
        <taxon>Leotiomycetes</taxon>
        <taxon>Helotiales</taxon>
        <taxon>Helotiaceae</taxon>
        <taxon>Hymenoscyphus</taxon>
    </lineage>
</organism>
<gene>
    <name evidence="2" type="ORF">HYALB_00010907</name>
</gene>
<dbReference type="Gene3D" id="3.50.4.10">
    <property type="entry name" value="Hepatocyte Growth Factor"/>
    <property type="match status" value="1"/>
</dbReference>
<sequence>MMFSVLLSLALAVTTVVALPTTIDAPIPGRYAKTYLPDCAIEGSFVENPTSKHYGPQAVHDIIACQTQCHYTGGCVMYSWDVNAKANACYLYAANGSMNVASTVFTDTVARGGSGIFFADRHVRDGTEVCYMTTPLPRPVDIARLPVGGLAQ</sequence>
<evidence type="ECO:0000313" key="2">
    <source>
        <dbReference type="EMBL" id="CAG8974035.1"/>
    </source>
</evidence>
<dbReference type="AlphaFoldDB" id="A0A9N9LJ01"/>
<keyword evidence="3" id="KW-1185">Reference proteome</keyword>
<reference evidence="2" key="1">
    <citation type="submission" date="2021-07" db="EMBL/GenBank/DDBJ databases">
        <authorList>
            <person name="Durling M."/>
        </authorList>
    </citation>
    <scope>NUCLEOTIDE SEQUENCE</scope>
</reference>
<dbReference type="OrthoDB" id="10458527at2759"/>
<comment type="caution">
    <text evidence="2">The sequence shown here is derived from an EMBL/GenBank/DDBJ whole genome shotgun (WGS) entry which is preliminary data.</text>
</comment>
<dbReference type="Proteomes" id="UP000701801">
    <property type="component" value="Unassembled WGS sequence"/>
</dbReference>
<accession>A0A9N9LJ01</accession>
<evidence type="ECO:0000313" key="3">
    <source>
        <dbReference type="Proteomes" id="UP000701801"/>
    </source>
</evidence>
<keyword evidence="1" id="KW-0732">Signal</keyword>